<protein>
    <submittedName>
        <fullName evidence="1">Uncharacterized protein</fullName>
    </submittedName>
</protein>
<reference evidence="1" key="1">
    <citation type="submission" date="2023-04" db="EMBL/GenBank/DDBJ databases">
        <authorList>
            <person name="Vijverberg K."/>
            <person name="Xiong W."/>
            <person name="Schranz E."/>
        </authorList>
    </citation>
    <scope>NUCLEOTIDE SEQUENCE</scope>
</reference>
<evidence type="ECO:0000313" key="2">
    <source>
        <dbReference type="Proteomes" id="UP001177003"/>
    </source>
</evidence>
<proteinExistence type="predicted"/>
<dbReference type="EMBL" id="OX465077">
    <property type="protein sequence ID" value="CAI9268294.1"/>
    <property type="molecule type" value="Genomic_DNA"/>
</dbReference>
<gene>
    <name evidence="1" type="ORF">LSALG_LOCUS8728</name>
</gene>
<evidence type="ECO:0000313" key="1">
    <source>
        <dbReference type="EMBL" id="CAI9268294.1"/>
    </source>
</evidence>
<sequence length="170" mass="20095">MWISCSSCKMGCGLLVMGLFRMHELVYEELCVEFFSIVNFRKKDDVTNPENFTFCLGGQRRQIHLCEFTWRLDIYNCSDALSLEFVFFLEHYHKRLPEGITKSAYWTEIPNGLYIIGSAPKKKIRKVVHRFIHRSITFSNNQKMEGDWVLKLDVFFLWCIITPNNLCHLP</sequence>
<keyword evidence="2" id="KW-1185">Reference proteome</keyword>
<organism evidence="1 2">
    <name type="scientific">Lactuca saligna</name>
    <name type="common">Willowleaf lettuce</name>
    <dbReference type="NCBI Taxonomy" id="75948"/>
    <lineage>
        <taxon>Eukaryota</taxon>
        <taxon>Viridiplantae</taxon>
        <taxon>Streptophyta</taxon>
        <taxon>Embryophyta</taxon>
        <taxon>Tracheophyta</taxon>
        <taxon>Spermatophyta</taxon>
        <taxon>Magnoliopsida</taxon>
        <taxon>eudicotyledons</taxon>
        <taxon>Gunneridae</taxon>
        <taxon>Pentapetalae</taxon>
        <taxon>asterids</taxon>
        <taxon>campanulids</taxon>
        <taxon>Asterales</taxon>
        <taxon>Asteraceae</taxon>
        <taxon>Cichorioideae</taxon>
        <taxon>Cichorieae</taxon>
        <taxon>Lactucinae</taxon>
        <taxon>Lactuca</taxon>
    </lineage>
</organism>
<name>A0AA35V0T5_LACSI</name>
<dbReference type="Proteomes" id="UP001177003">
    <property type="component" value="Chromosome 1"/>
</dbReference>
<dbReference type="AlphaFoldDB" id="A0AA35V0T5"/>
<accession>A0AA35V0T5</accession>